<dbReference type="HOGENOM" id="CLU_1812892_0_0_9"/>
<keyword evidence="1" id="KW-0812">Transmembrane</keyword>
<dbReference type="KEGG" id="eel:EUBELI_01980"/>
<evidence type="ECO:0008006" key="4">
    <source>
        <dbReference type="Google" id="ProtNLM"/>
    </source>
</evidence>
<dbReference type="eggNOG" id="ENOG502ZW2C">
    <property type="taxonomic scope" value="Bacteria"/>
</dbReference>
<gene>
    <name evidence="2" type="ordered locus">EUBELI_01980</name>
</gene>
<evidence type="ECO:0000313" key="3">
    <source>
        <dbReference type="Proteomes" id="UP000001476"/>
    </source>
</evidence>
<evidence type="ECO:0000313" key="2">
    <source>
        <dbReference type="EMBL" id="ACR72963.1"/>
    </source>
</evidence>
<feature type="transmembrane region" description="Helical" evidence="1">
    <location>
        <begin position="56"/>
        <end position="88"/>
    </location>
</feature>
<proteinExistence type="predicted"/>
<dbReference type="AlphaFoldDB" id="C4Z4S4"/>
<feature type="transmembrane region" description="Helical" evidence="1">
    <location>
        <begin position="23"/>
        <end position="44"/>
    </location>
</feature>
<feature type="transmembrane region" description="Helical" evidence="1">
    <location>
        <begin position="94"/>
        <end position="116"/>
    </location>
</feature>
<protein>
    <recommendedName>
        <fullName evidence="4">Prepilin type IV endopeptidase peptidase domain-containing protein</fullName>
    </recommendedName>
</protein>
<dbReference type="STRING" id="515620.EUBELI_01980"/>
<keyword evidence="3" id="KW-1185">Reference proteome</keyword>
<dbReference type="RefSeq" id="WP_012740195.1">
    <property type="nucleotide sequence ID" value="NC_012778.1"/>
</dbReference>
<dbReference type="EMBL" id="CP001104">
    <property type="protein sequence ID" value="ACR72963.1"/>
    <property type="molecule type" value="Genomic_DNA"/>
</dbReference>
<keyword evidence="1" id="KW-1133">Transmembrane helix</keyword>
<accession>C4Z4S4</accession>
<name>C4Z4S4_LACE2</name>
<keyword evidence="1" id="KW-0472">Membrane</keyword>
<feature type="transmembrane region" description="Helical" evidence="1">
    <location>
        <begin position="123"/>
        <end position="140"/>
    </location>
</feature>
<dbReference type="Proteomes" id="UP000001476">
    <property type="component" value="Chromosome"/>
</dbReference>
<dbReference type="GeneID" id="41356624"/>
<evidence type="ECO:0000256" key="1">
    <source>
        <dbReference type="SAM" id="Phobius"/>
    </source>
</evidence>
<organism evidence="2 3">
    <name type="scientific">Lachnospira eligens (strain ATCC 27750 / DSM 3376 / VPI C15-48 / C15-B4)</name>
    <name type="common">Eubacterium eligens</name>
    <dbReference type="NCBI Taxonomy" id="515620"/>
    <lineage>
        <taxon>Bacteria</taxon>
        <taxon>Bacillati</taxon>
        <taxon>Bacillota</taxon>
        <taxon>Clostridia</taxon>
        <taxon>Lachnospirales</taxon>
        <taxon>Lachnospiraceae</taxon>
        <taxon>Lachnospira</taxon>
    </lineage>
</organism>
<reference evidence="2 3" key="1">
    <citation type="journal article" date="2009" name="Proc. Natl. Acad. Sci. U.S.A.">
        <title>Characterizing a model human gut microbiota composed of members of its two dominant bacterial phyla.</title>
        <authorList>
            <person name="Mahowald M.A."/>
            <person name="Rey F.E."/>
            <person name="Seedorf H."/>
            <person name="Turnbaugh P.J."/>
            <person name="Fulton R.S."/>
            <person name="Wollam A."/>
            <person name="Shah N."/>
            <person name="Wang C."/>
            <person name="Magrini V."/>
            <person name="Wilson R.K."/>
            <person name="Cantarel B.L."/>
            <person name="Coutinho P.M."/>
            <person name="Henrissat B."/>
            <person name="Crock L.W."/>
            <person name="Russell A."/>
            <person name="Verberkmoes N.C."/>
            <person name="Hettich R.L."/>
            <person name="Gordon J.I."/>
        </authorList>
    </citation>
    <scope>NUCLEOTIDE SEQUENCE [LARGE SCALE GENOMIC DNA]</scope>
    <source>
        <strain evidence="3">ATCC 27750 / DSM 3376 / VPI C15-48 / C15-B4</strain>
    </source>
</reference>
<sequence length="142" mass="15691">MVNIFIMTGLLIMGITDIKRKAVPLWMLIIFSIFSIIIKVICLIREKQTIGGIHLIYFFVFVGITMLISIYGKMIGLADMILIGLIAFLDGMRIALGVLLTSLFLVSVFAGILLLLKKAKTNDSIAFLPFVLFSYVGVILCG</sequence>